<organism evidence="5 6">
    <name type="scientific">Leucobacter weissii</name>
    <dbReference type="NCBI Taxonomy" id="1983706"/>
    <lineage>
        <taxon>Bacteria</taxon>
        <taxon>Bacillati</taxon>
        <taxon>Actinomycetota</taxon>
        <taxon>Actinomycetes</taxon>
        <taxon>Micrococcales</taxon>
        <taxon>Microbacteriaceae</taxon>
        <taxon>Leucobacter</taxon>
    </lineage>
</organism>
<evidence type="ECO:0000313" key="6">
    <source>
        <dbReference type="Proteomes" id="UP000664382"/>
    </source>
</evidence>
<feature type="chain" id="PRO_5039636441" evidence="3">
    <location>
        <begin position="30"/>
        <end position="407"/>
    </location>
</feature>
<dbReference type="CDD" id="cd06343">
    <property type="entry name" value="PBP1_ABC_ligand_binding-like"/>
    <property type="match status" value="1"/>
</dbReference>
<evidence type="ECO:0000256" key="3">
    <source>
        <dbReference type="SAM" id="SignalP"/>
    </source>
</evidence>
<gene>
    <name evidence="5" type="ORF">J4H92_06200</name>
</gene>
<evidence type="ECO:0000256" key="1">
    <source>
        <dbReference type="ARBA" id="ARBA00010062"/>
    </source>
</evidence>
<keyword evidence="2 3" id="KW-0732">Signal</keyword>
<dbReference type="SUPFAM" id="SSF53822">
    <property type="entry name" value="Periplasmic binding protein-like I"/>
    <property type="match status" value="1"/>
</dbReference>
<dbReference type="AlphaFoldDB" id="A0A939SBK7"/>
<protein>
    <submittedName>
        <fullName evidence="5">ABC transporter substrate-binding protein</fullName>
    </submittedName>
</protein>
<evidence type="ECO:0000259" key="4">
    <source>
        <dbReference type="Pfam" id="PF13458"/>
    </source>
</evidence>
<dbReference type="EMBL" id="JAGDYM010000006">
    <property type="protein sequence ID" value="MBO1901540.1"/>
    <property type="molecule type" value="Genomic_DNA"/>
</dbReference>
<name>A0A939SBK7_9MICO</name>
<dbReference type="Gene3D" id="3.40.50.2300">
    <property type="match status" value="2"/>
</dbReference>
<dbReference type="PROSITE" id="PS51257">
    <property type="entry name" value="PROKAR_LIPOPROTEIN"/>
    <property type="match status" value="1"/>
</dbReference>
<dbReference type="InterPro" id="IPR028082">
    <property type="entry name" value="Peripla_BP_I"/>
</dbReference>
<proteinExistence type="inferred from homology"/>
<dbReference type="Pfam" id="PF13458">
    <property type="entry name" value="Peripla_BP_6"/>
    <property type="match status" value="1"/>
</dbReference>
<evidence type="ECO:0000256" key="2">
    <source>
        <dbReference type="ARBA" id="ARBA00022729"/>
    </source>
</evidence>
<dbReference type="RefSeq" id="WP_208097242.1">
    <property type="nucleotide sequence ID" value="NZ_JAGDYM010000006.1"/>
</dbReference>
<evidence type="ECO:0000313" key="5">
    <source>
        <dbReference type="EMBL" id="MBO1901540.1"/>
    </source>
</evidence>
<feature type="signal peptide" evidence="3">
    <location>
        <begin position="1"/>
        <end position="29"/>
    </location>
</feature>
<dbReference type="PANTHER" id="PTHR47235:SF1">
    <property type="entry name" value="BLR6548 PROTEIN"/>
    <property type="match status" value="1"/>
</dbReference>
<comment type="similarity">
    <text evidence="1">Belongs to the leucine-binding protein family.</text>
</comment>
<reference evidence="5" key="1">
    <citation type="submission" date="2021-03" db="EMBL/GenBank/DDBJ databases">
        <title>Leucobacter chromiisoli sp. nov., isolated from chromium-containing soil of chemical plant.</title>
        <authorList>
            <person name="Xu Z."/>
        </authorList>
    </citation>
    <scope>NUCLEOTIDE SEQUENCE</scope>
    <source>
        <strain evidence="5">S27</strain>
    </source>
</reference>
<dbReference type="PANTHER" id="PTHR47235">
    <property type="entry name" value="BLR6548 PROTEIN"/>
    <property type="match status" value="1"/>
</dbReference>
<keyword evidence="6" id="KW-1185">Reference proteome</keyword>
<sequence length="407" mass="43295">MKHRTGSTRAKRRLLAAVALACVSTTALMGCRAATNDAAESSAQGITDTEITIAGSFPFSGPTAVYGTLSQGLEARLERANAEGGIDGREIRYQSADDGYEPARAVTNARRFVQQDQVFALVTFGGPPTMSATPIAQEADIVQIAIAGNGPFSNTDETPNLRSWFPSNPVEAEAVTSYLLEQNPDAKIGTLVLNNDTGMDYLDGIKSAVEKHGGEIVLETVYEGTDATVDSQVNQLRAAGVDTVVTLALGAIPFQMTSYMSQIGWHPAVALNESSTGLKATIANMEGSGEGAYSAHYVKDPYDPRFADDPGLEQYREDIAQYGKGADPEDFNTLKGYGLGEALIQVLSTSDLDTITTAEFFNAWDSLPATEVGFLLDGLALEGGEGGRLLTQFVISRLEGESWVPLQ</sequence>
<dbReference type="Proteomes" id="UP000664382">
    <property type="component" value="Unassembled WGS sequence"/>
</dbReference>
<comment type="caution">
    <text evidence="5">The sequence shown here is derived from an EMBL/GenBank/DDBJ whole genome shotgun (WGS) entry which is preliminary data.</text>
</comment>
<accession>A0A939SBK7</accession>
<dbReference type="InterPro" id="IPR028081">
    <property type="entry name" value="Leu-bd"/>
</dbReference>
<feature type="domain" description="Leucine-binding protein" evidence="4">
    <location>
        <begin position="50"/>
        <end position="370"/>
    </location>
</feature>